<evidence type="ECO:0000256" key="1">
    <source>
        <dbReference type="ARBA" id="ARBA00022729"/>
    </source>
</evidence>
<dbReference type="Gene3D" id="1.10.530.10">
    <property type="match status" value="1"/>
</dbReference>
<keyword evidence="1 2" id="KW-0732">Signal</keyword>
<evidence type="ECO:0000313" key="4">
    <source>
        <dbReference type="EMBL" id="SCC14478.1"/>
    </source>
</evidence>
<sequence length="475" mass="52770">MKSKLIATGIIAGSLLSYSSNIFADTHKFPDVPKWAEQSVNYLVDKQVLSGYPDGIFGSNDSLDRASAATIMTKVLGMQIDFKAKPSFTDSQDHWATPYIAAAEKAGIIKGEGNGIFNPSGKVTRAAMATMLVNAYKLQSTAHDNGQSKFEDLKGHWGEKYANILIDLKISVGTDNGWQPNRSTTRAEAAQLTAKTDMMQLTPKNVLEEKEIITATSYEDLNLIMASNITAQEIDNFIAEYHSDSPLVGHGKDFINAQNKYGVNALYLAAHAILESGYGKSEIAYQKHNLFGLRAYDGDPFKYAKYLPTYSDSIAYNANYVRERYLEEDGMHYNGPTLVGMNVKYASDKGWAGKIANIMERIKPFRVEDYTSAKKLPKNPETLDVEALSNNIPYNMYEDGTTANVVSSTAYYQVPYPFHLKIKSKSDVAVEENKVGTVTPGTNIFIYREDPNGWVEFSFEATGEKYWTLKSKLSM</sequence>
<dbReference type="InterPro" id="IPR001119">
    <property type="entry name" value="SLH_dom"/>
</dbReference>
<dbReference type="PANTHER" id="PTHR43308">
    <property type="entry name" value="OUTER MEMBRANE PROTEIN ALPHA-RELATED"/>
    <property type="match status" value="1"/>
</dbReference>
<dbReference type="Pfam" id="PF01832">
    <property type="entry name" value="Glucosaminidase"/>
    <property type="match status" value="1"/>
</dbReference>
<feature type="chain" id="PRO_5044317127" evidence="2">
    <location>
        <begin position="25"/>
        <end position="475"/>
    </location>
</feature>
<dbReference type="Pfam" id="PF00395">
    <property type="entry name" value="SLH"/>
    <property type="match status" value="3"/>
</dbReference>
<gene>
    <name evidence="4" type="ORF">BC10311_01799</name>
</gene>
<feature type="domain" description="SLH" evidence="3">
    <location>
        <begin position="147"/>
        <end position="207"/>
    </location>
</feature>
<reference evidence="4 5" key="1">
    <citation type="submission" date="2016-08" db="EMBL/GenBank/DDBJ databases">
        <authorList>
            <person name="Loux V."/>
            <person name="Rue O."/>
        </authorList>
    </citation>
    <scope>NUCLEOTIDE SEQUENCE [LARGE SCALE GENOMIC DNA]</scope>
    <source>
        <strain evidence="4 5">WSBC_10311</strain>
    </source>
</reference>
<organism evidence="4 5">
    <name type="scientific">Bacillus wiedmannii</name>
    <dbReference type="NCBI Taxonomy" id="1890302"/>
    <lineage>
        <taxon>Bacteria</taxon>
        <taxon>Bacillati</taxon>
        <taxon>Bacillota</taxon>
        <taxon>Bacilli</taxon>
        <taxon>Bacillales</taxon>
        <taxon>Bacillaceae</taxon>
        <taxon>Bacillus</taxon>
        <taxon>Bacillus cereus group</taxon>
    </lineage>
</organism>
<feature type="domain" description="SLH" evidence="3">
    <location>
        <begin position="23"/>
        <end position="82"/>
    </location>
</feature>
<dbReference type="AlphaFoldDB" id="A0AB37YPH5"/>
<feature type="domain" description="SLH" evidence="3">
    <location>
        <begin position="83"/>
        <end position="146"/>
    </location>
</feature>
<proteinExistence type="predicted"/>
<dbReference type="InterPro" id="IPR051465">
    <property type="entry name" value="Cell_Envelope_Struct_Comp"/>
</dbReference>
<comment type="caution">
    <text evidence="4">The sequence shown here is derived from an EMBL/GenBank/DDBJ whole genome shotgun (WGS) entry which is preliminary data.</text>
</comment>
<dbReference type="RefSeq" id="WP_088107033.1">
    <property type="nucleotide sequence ID" value="NZ_FMBG01000011.1"/>
</dbReference>
<dbReference type="EMBL" id="FMBG01000011">
    <property type="protein sequence ID" value="SCC14478.1"/>
    <property type="molecule type" value="Genomic_DNA"/>
</dbReference>
<name>A0AB37YPH5_9BACI</name>
<evidence type="ECO:0000313" key="5">
    <source>
        <dbReference type="Proteomes" id="UP000195728"/>
    </source>
</evidence>
<dbReference type="PROSITE" id="PS51272">
    <property type="entry name" value="SLH"/>
    <property type="match status" value="3"/>
</dbReference>
<dbReference type="GO" id="GO:0004040">
    <property type="term" value="F:amidase activity"/>
    <property type="evidence" value="ECO:0007669"/>
    <property type="project" value="InterPro"/>
</dbReference>
<feature type="signal peptide" evidence="2">
    <location>
        <begin position="1"/>
        <end position="24"/>
    </location>
</feature>
<protein>
    <submittedName>
        <fullName evidence="4">S-layer protein / peptidoglycan endo-beta-N-acetylglucosaminidase</fullName>
    </submittedName>
</protein>
<dbReference type="Proteomes" id="UP000195728">
    <property type="component" value="Unassembled WGS sequence"/>
</dbReference>
<dbReference type="InterPro" id="IPR002901">
    <property type="entry name" value="MGlyc_endo_b_GlcNAc-like_dom"/>
</dbReference>
<accession>A0AB37YPH5</accession>
<evidence type="ECO:0000256" key="2">
    <source>
        <dbReference type="SAM" id="SignalP"/>
    </source>
</evidence>
<dbReference type="PANTHER" id="PTHR43308:SF1">
    <property type="entry name" value="OUTER MEMBRANE PROTEIN ALPHA"/>
    <property type="match status" value="1"/>
</dbReference>
<dbReference type="SMART" id="SM00047">
    <property type="entry name" value="LYZ2"/>
    <property type="match status" value="1"/>
</dbReference>
<evidence type="ECO:0000259" key="3">
    <source>
        <dbReference type="PROSITE" id="PS51272"/>
    </source>
</evidence>